<gene>
    <name evidence="3" type="ORF">AMSG_11857</name>
</gene>
<keyword evidence="2" id="KW-0472">Membrane</keyword>
<evidence type="ECO:0000256" key="2">
    <source>
        <dbReference type="SAM" id="Phobius"/>
    </source>
</evidence>
<dbReference type="Proteomes" id="UP000054408">
    <property type="component" value="Unassembled WGS sequence"/>
</dbReference>
<evidence type="ECO:0000313" key="4">
    <source>
        <dbReference type="Proteomes" id="UP000054408"/>
    </source>
</evidence>
<keyword evidence="2" id="KW-1133">Transmembrane helix</keyword>
<feature type="transmembrane region" description="Helical" evidence="2">
    <location>
        <begin position="15"/>
        <end position="37"/>
    </location>
</feature>
<reference evidence="3 4" key="1">
    <citation type="submission" date="2010-05" db="EMBL/GenBank/DDBJ databases">
        <title>The Genome Sequence of Thecamonas trahens ATCC 50062.</title>
        <authorList>
            <consortium name="The Broad Institute Genome Sequencing Platform"/>
            <person name="Russ C."/>
            <person name="Cuomo C."/>
            <person name="Shea T."/>
            <person name="Young S.K."/>
            <person name="Zeng Q."/>
            <person name="Koehrsen M."/>
            <person name="Haas B."/>
            <person name="Borodovsky M."/>
            <person name="Guigo R."/>
            <person name="Alvarado L."/>
            <person name="Berlin A."/>
            <person name="Bochicchio J."/>
            <person name="Borenstein D."/>
            <person name="Chapman S."/>
            <person name="Chen Z."/>
            <person name="Freedman E."/>
            <person name="Gellesch M."/>
            <person name="Goldberg J."/>
            <person name="Griggs A."/>
            <person name="Gujja S."/>
            <person name="Heilman E."/>
            <person name="Heiman D."/>
            <person name="Hepburn T."/>
            <person name="Howarth C."/>
            <person name="Jen D."/>
            <person name="Larson L."/>
            <person name="Mehta T."/>
            <person name="Park D."/>
            <person name="Pearson M."/>
            <person name="Roberts A."/>
            <person name="Saif S."/>
            <person name="Shenoy N."/>
            <person name="Sisk P."/>
            <person name="Stolte C."/>
            <person name="Sykes S."/>
            <person name="Thomson T."/>
            <person name="Walk T."/>
            <person name="White J."/>
            <person name="Yandava C."/>
            <person name="Burger G."/>
            <person name="Gray M.W."/>
            <person name="Holland P.W.H."/>
            <person name="King N."/>
            <person name="Lang F.B.F."/>
            <person name="Roger A.J."/>
            <person name="Ruiz-Trillo I."/>
            <person name="Lander E."/>
            <person name="Nusbaum C."/>
        </authorList>
    </citation>
    <scope>NUCLEOTIDE SEQUENCE [LARGE SCALE GENOMIC DNA]</scope>
    <source>
        <strain evidence="3 4">ATCC 50062</strain>
    </source>
</reference>
<organism evidence="3 4">
    <name type="scientific">Thecamonas trahens ATCC 50062</name>
    <dbReference type="NCBI Taxonomy" id="461836"/>
    <lineage>
        <taxon>Eukaryota</taxon>
        <taxon>Apusozoa</taxon>
        <taxon>Apusomonadida</taxon>
        <taxon>Apusomonadidae</taxon>
        <taxon>Thecamonas</taxon>
    </lineage>
</organism>
<dbReference type="GeneID" id="25569772"/>
<keyword evidence="4" id="KW-1185">Reference proteome</keyword>
<evidence type="ECO:0000256" key="1">
    <source>
        <dbReference type="SAM" id="MobiDB-lite"/>
    </source>
</evidence>
<name>A0A0L0DCZ0_THETB</name>
<dbReference type="AlphaFoldDB" id="A0A0L0DCZ0"/>
<protein>
    <submittedName>
        <fullName evidence="3">Uncharacterized protein</fullName>
    </submittedName>
</protein>
<accession>A0A0L0DCZ0</accession>
<dbReference type="RefSeq" id="XP_013758236.1">
    <property type="nucleotide sequence ID" value="XM_013902782.1"/>
</dbReference>
<dbReference type="EMBL" id="GL349453">
    <property type="protein sequence ID" value="KNC49193.1"/>
    <property type="molecule type" value="Genomic_DNA"/>
</dbReference>
<keyword evidence="2" id="KW-0812">Transmembrane</keyword>
<sequence length="134" mass="14684">MDILLETWMDPVLDAVYVALGVVLVLRLGGWLGRLWALDREARRSAGPRLHPWHRRVVGRRDSVCAGDDDGAGDDASSGDDFAEGADQLWLAECDDDSFADSDADSDAECDDDNFAAHWLAKIASWDEHAGGKR</sequence>
<feature type="region of interest" description="Disordered" evidence="1">
    <location>
        <begin position="63"/>
        <end position="82"/>
    </location>
</feature>
<evidence type="ECO:0000313" key="3">
    <source>
        <dbReference type="EMBL" id="KNC49193.1"/>
    </source>
</evidence>
<proteinExistence type="predicted"/>
<feature type="compositionally biased region" description="Acidic residues" evidence="1">
    <location>
        <begin position="67"/>
        <end position="82"/>
    </location>
</feature>